<dbReference type="EMBL" id="LK932474">
    <property type="protein sequence ID" value="CDS83811.1"/>
    <property type="molecule type" value="Genomic_DNA"/>
</dbReference>
<name>A0A069B125_CLODI</name>
<feature type="domain" description="N-acetyltransferase" evidence="1">
    <location>
        <begin position="2"/>
        <end position="147"/>
    </location>
</feature>
<accession>A0A069B125</accession>
<dbReference type="PROSITE" id="PS51186">
    <property type="entry name" value="GNAT"/>
    <property type="match status" value="1"/>
</dbReference>
<dbReference type="EMBL" id="LK932358">
    <property type="protein sequence ID" value="CDS83912.1"/>
    <property type="molecule type" value="Genomic_DNA"/>
</dbReference>
<dbReference type="Gene3D" id="3.40.630.30">
    <property type="match status" value="1"/>
</dbReference>
<dbReference type="InterPro" id="IPR016181">
    <property type="entry name" value="Acyl_CoA_acyltransferase"/>
</dbReference>
<dbReference type="InterPro" id="IPR000182">
    <property type="entry name" value="GNAT_dom"/>
</dbReference>
<evidence type="ECO:0000313" key="3">
    <source>
        <dbReference type="EMBL" id="CDS83912.1"/>
    </source>
</evidence>
<dbReference type="EMBL" id="LK933371">
    <property type="protein sequence ID" value="CDT72503.1"/>
    <property type="molecule type" value="Genomic_DNA"/>
</dbReference>
<dbReference type="AlphaFoldDB" id="A0A069B125"/>
<evidence type="ECO:0000259" key="1">
    <source>
        <dbReference type="PROSITE" id="PS51186"/>
    </source>
</evidence>
<sequence>MVEIKTIEINKKGQIDLLMLADPCEEMIDKYLNKGTMYALYDNKELTCIAVVNEISKEICELKNIATYEHFQNMGYASKMIYHLLDVYSKKYSSMVVGTSESGVPFYEKFGFVYSHKIKNFFVDNYPEPIFEGELQCVDMLYLSYNF</sequence>
<reference evidence="4" key="1">
    <citation type="submission" date="2014-07" db="EMBL/GenBank/DDBJ databases">
        <authorList>
            <person name="Monot Marc"/>
        </authorList>
    </citation>
    <scope>NUCLEOTIDE SEQUENCE</scope>
    <source>
        <strain evidence="4">7032989</strain>
        <strain evidence="3">7032994</strain>
    </source>
</reference>
<protein>
    <submittedName>
        <fullName evidence="4">Putative acetyltransferase</fullName>
    </submittedName>
</protein>
<dbReference type="RefSeq" id="WP_021366231.1">
    <property type="nucleotide sequence ID" value="NZ_BBYB01000015.1"/>
</dbReference>
<dbReference type="GO" id="GO:0016747">
    <property type="term" value="F:acyltransferase activity, transferring groups other than amino-acyl groups"/>
    <property type="evidence" value="ECO:0007669"/>
    <property type="project" value="InterPro"/>
</dbReference>
<gene>
    <name evidence="4" type="ORF">BN1095_670006</name>
    <name evidence="2" type="ORF">BN1096_240005</name>
    <name evidence="3" type="ORF">BN1097_230005</name>
</gene>
<dbReference type="Pfam" id="PF13508">
    <property type="entry name" value="Acetyltransf_7"/>
    <property type="match status" value="1"/>
</dbReference>
<dbReference type="SUPFAM" id="SSF55729">
    <property type="entry name" value="Acyl-CoA N-acyltransferases (Nat)"/>
    <property type="match status" value="1"/>
</dbReference>
<evidence type="ECO:0000313" key="4">
    <source>
        <dbReference type="EMBL" id="CDT72503.1"/>
    </source>
</evidence>
<evidence type="ECO:0000313" key="2">
    <source>
        <dbReference type="EMBL" id="CDS83811.1"/>
    </source>
</evidence>
<organism evidence="4">
    <name type="scientific">Clostridioides difficile</name>
    <name type="common">Peptoclostridium difficile</name>
    <dbReference type="NCBI Taxonomy" id="1496"/>
    <lineage>
        <taxon>Bacteria</taxon>
        <taxon>Bacillati</taxon>
        <taxon>Bacillota</taxon>
        <taxon>Clostridia</taxon>
        <taxon>Peptostreptococcales</taxon>
        <taxon>Peptostreptococcaceae</taxon>
        <taxon>Clostridioides</taxon>
    </lineage>
</organism>
<keyword evidence="4" id="KW-0808">Transferase</keyword>
<proteinExistence type="predicted"/>